<accession>A0A1Z5J3U3</accession>
<dbReference type="AlphaFoldDB" id="A0A1Z5J3U3"/>
<dbReference type="Proteomes" id="UP000223370">
    <property type="component" value="Unassembled WGS sequence"/>
</dbReference>
<dbReference type="Gene3D" id="3.40.30.10">
    <property type="entry name" value="Glutaredoxin"/>
    <property type="match status" value="1"/>
</dbReference>
<sequence>MKKIEIFEPAMCCPAGLCGPSVDQNLVRLTAITRSVNHSHKAMIVRRNLAQNPNAFVRNQQVAKLLKTDGMSCLPITMVDGVVKKKGVYPTDAEINAYVGAAAKVNQ</sequence>
<name>A0A1Z5J3U3_9LACO</name>
<gene>
    <name evidence="1" type="ORF">IWT5_01724</name>
</gene>
<evidence type="ECO:0000313" key="1">
    <source>
        <dbReference type="EMBL" id="GAX08569.1"/>
    </source>
</evidence>
<dbReference type="EMBL" id="BCMJ01000006">
    <property type="protein sequence ID" value="GAX08569.1"/>
    <property type="molecule type" value="Genomic_DNA"/>
</dbReference>
<reference evidence="1 2" key="1">
    <citation type="submission" date="2015-11" db="EMBL/GenBank/DDBJ databases">
        <title>Draft genome sequences of new species of the genus Lactobacillus isolated from orchardgrass silage.</title>
        <authorList>
            <person name="Tohno M."/>
            <person name="Tanizawa Y."/>
            <person name="Arita M."/>
        </authorList>
    </citation>
    <scope>NUCLEOTIDE SEQUENCE [LARGE SCALE GENOMIC DNA]</scope>
    <source>
        <strain evidence="1 2">IWT5</strain>
    </source>
</reference>
<comment type="caution">
    <text evidence="1">The sequence shown here is derived from an EMBL/GenBank/DDBJ whole genome shotgun (WGS) entry which is preliminary data.</text>
</comment>
<proteinExistence type="predicted"/>
<dbReference type="RefSeq" id="WP_098825419.1">
    <property type="nucleotide sequence ID" value="NZ_BCMJ01000006.1"/>
</dbReference>
<evidence type="ECO:0000313" key="2">
    <source>
        <dbReference type="Proteomes" id="UP000223370"/>
    </source>
</evidence>
<organism evidence="1 2">
    <name type="scientific">Secundilactobacillus silagincola</name>
    <dbReference type="NCBI Taxonomy" id="1714681"/>
    <lineage>
        <taxon>Bacteria</taxon>
        <taxon>Bacillati</taxon>
        <taxon>Bacillota</taxon>
        <taxon>Bacilli</taxon>
        <taxon>Lactobacillales</taxon>
        <taxon>Lactobacillaceae</taxon>
        <taxon>Secundilactobacillus</taxon>
    </lineage>
</organism>
<dbReference type="GO" id="GO:0045892">
    <property type="term" value="P:negative regulation of DNA-templated transcription"/>
    <property type="evidence" value="ECO:0007669"/>
    <property type="project" value="InterPro"/>
</dbReference>
<dbReference type="NCBIfam" id="NF033727">
    <property type="entry name" value="chaperon_ArsD"/>
    <property type="match status" value="1"/>
</dbReference>
<protein>
    <submittedName>
        <fullName evidence="1">Arsenic resistance operon repressor</fullName>
    </submittedName>
</protein>
<keyword evidence="2" id="KW-1185">Reference proteome</keyword>
<dbReference type="InterPro" id="IPR010712">
    <property type="entry name" value="Arsenical-R_ArsD"/>
</dbReference>
<dbReference type="OrthoDB" id="9801358at2"/>
<dbReference type="GO" id="GO:0046685">
    <property type="term" value="P:response to arsenic-containing substance"/>
    <property type="evidence" value="ECO:0007669"/>
    <property type="project" value="InterPro"/>
</dbReference>
<dbReference type="GO" id="GO:0003677">
    <property type="term" value="F:DNA binding"/>
    <property type="evidence" value="ECO:0007669"/>
    <property type="project" value="InterPro"/>
</dbReference>
<dbReference type="Pfam" id="PF06953">
    <property type="entry name" value="ArsD"/>
    <property type="match status" value="1"/>
</dbReference>